<organism evidence="2 3">
    <name type="scientific">Mycolicibacterium goodii</name>
    <name type="common">Mycobacterium goodii</name>
    <dbReference type="NCBI Taxonomy" id="134601"/>
    <lineage>
        <taxon>Bacteria</taxon>
        <taxon>Bacillati</taxon>
        <taxon>Actinomycetota</taxon>
        <taxon>Actinomycetes</taxon>
        <taxon>Mycobacteriales</taxon>
        <taxon>Mycobacteriaceae</taxon>
        <taxon>Mycolicibacterium</taxon>
    </lineage>
</organism>
<reference evidence="2 3" key="1">
    <citation type="submission" date="2021-05" db="EMBL/GenBank/DDBJ databases">
        <title>Draft Genome Sequences of Clinical Respiratory Isolates of Mycobacterium goodii Recovered in Ireland.</title>
        <authorList>
            <person name="Flanagan P.R."/>
            <person name="Mok S."/>
            <person name="Roycroft E."/>
            <person name="Rogers T.R."/>
            <person name="Fitzgibbon M."/>
        </authorList>
    </citation>
    <scope>NUCLEOTIDE SEQUENCE [LARGE SCALE GENOMIC DNA]</scope>
    <source>
        <strain evidence="2 3">14IE55</strain>
    </source>
</reference>
<dbReference type="PANTHER" id="PTHR43798:SF33">
    <property type="entry name" value="HYDROLASE, PUTATIVE (AFU_ORTHOLOGUE AFUA_2G14860)-RELATED"/>
    <property type="match status" value="1"/>
</dbReference>
<proteinExistence type="predicted"/>
<dbReference type="InterPro" id="IPR029058">
    <property type="entry name" value="AB_hydrolase_fold"/>
</dbReference>
<keyword evidence="2" id="KW-0378">Hydrolase</keyword>
<dbReference type="InterPro" id="IPR000073">
    <property type="entry name" value="AB_hydrolase_1"/>
</dbReference>
<keyword evidence="3" id="KW-1185">Reference proteome</keyword>
<dbReference type="Pfam" id="PF00561">
    <property type="entry name" value="Abhydrolase_1"/>
    <property type="match status" value="1"/>
</dbReference>
<dbReference type="PANTHER" id="PTHR43798">
    <property type="entry name" value="MONOACYLGLYCEROL LIPASE"/>
    <property type="match status" value="1"/>
</dbReference>
<dbReference type="GO" id="GO:0016787">
    <property type="term" value="F:hydrolase activity"/>
    <property type="evidence" value="ECO:0007669"/>
    <property type="project" value="UniProtKB-KW"/>
</dbReference>
<dbReference type="Gene3D" id="3.40.50.1820">
    <property type="entry name" value="alpha/beta hydrolase"/>
    <property type="match status" value="1"/>
</dbReference>
<feature type="domain" description="AB hydrolase-1" evidence="1">
    <location>
        <begin position="31"/>
        <end position="255"/>
    </location>
</feature>
<sequence>MTRRPRLGTVVASDGVHLAVVDYNPPAAEHTVVFLHGLCLNRSAWAPQIGYLLRRFDDRLRIIAYDHRGHGTSECGPTDSYHVDRLGGDLADILAALNVTGQLTLVGHSMGGMAALAYLARDPADRPVDPHGLVLVATAAGNLTERGLGRLLHAPAVAALCGLIGGTPQFAVKALGGPLCAALARWYGCDHAQRCTLAALAARAVATTPASTIAGFLLSLCDYNQYAALASVRARTIVVSGGGDLLTPVAHSEDLVVYQGLIR</sequence>
<dbReference type="EMBL" id="JAHBOM010000026">
    <property type="protein sequence ID" value="MBU8826479.1"/>
    <property type="molecule type" value="Genomic_DNA"/>
</dbReference>
<evidence type="ECO:0000313" key="2">
    <source>
        <dbReference type="EMBL" id="MBU8826479.1"/>
    </source>
</evidence>
<dbReference type="Proteomes" id="UP000696413">
    <property type="component" value="Unassembled WGS sequence"/>
</dbReference>
<dbReference type="SUPFAM" id="SSF53474">
    <property type="entry name" value="alpha/beta-Hydrolases"/>
    <property type="match status" value="1"/>
</dbReference>
<dbReference type="InterPro" id="IPR050266">
    <property type="entry name" value="AB_hydrolase_sf"/>
</dbReference>
<gene>
    <name evidence="2" type="ORF">KL859_26850</name>
</gene>
<dbReference type="PRINTS" id="PR00111">
    <property type="entry name" value="ABHYDROLASE"/>
</dbReference>
<comment type="caution">
    <text evidence="2">The sequence shown here is derived from an EMBL/GenBank/DDBJ whole genome shotgun (WGS) entry which is preliminary data.</text>
</comment>
<evidence type="ECO:0000259" key="1">
    <source>
        <dbReference type="Pfam" id="PF00561"/>
    </source>
</evidence>
<name>A0ABS6HXR9_MYCGD</name>
<dbReference type="RefSeq" id="WP_214395806.1">
    <property type="nucleotide sequence ID" value="NZ_JAHBOM010000026.1"/>
</dbReference>
<protein>
    <submittedName>
        <fullName evidence="2">Alpha/beta hydrolase</fullName>
    </submittedName>
</protein>
<evidence type="ECO:0000313" key="3">
    <source>
        <dbReference type="Proteomes" id="UP000696413"/>
    </source>
</evidence>
<accession>A0ABS6HXR9</accession>